<keyword evidence="1 2" id="KW-0597">Phosphoprotein</keyword>
<dbReference type="PANTHER" id="PTHR44591">
    <property type="entry name" value="STRESS RESPONSE REGULATOR PROTEIN 1"/>
    <property type="match status" value="1"/>
</dbReference>
<dbReference type="Pfam" id="PF00072">
    <property type="entry name" value="Response_reg"/>
    <property type="match status" value="1"/>
</dbReference>
<proteinExistence type="predicted"/>
<accession>A0A5B8LFK1</accession>
<evidence type="ECO:0000313" key="4">
    <source>
        <dbReference type="EMBL" id="QDZ06843.1"/>
    </source>
</evidence>
<evidence type="ECO:0000256" key="1">
    <source>
        <dbReference type="ARBA" id="ARBA00022553"/>
    </source>
</evidence>
<feature type="modified residue" description="4-aspartylphosphate" evidence="2">
    <location>
        <position position="56"/>
    </location>
</feature>
<dbReference type="RefSeq" id="WP_146569927.1">
    <property type="nucleotide sequence ID" value="NZ_CP042306.1"/>
</dbReference>
<evidence type="ECO:0000256" key="2">
    <source>
        <dbReference type="PROSITE-ProRule" id="PRU00169"/>
    </source>
</evidence>
<dbReference type="Gene3D" id="3.40.50.2300">
    <property type="match status" value="1"/>
</dbReference>
<evidence type="ECO:0000259" key="3">
    <source>
        <dbReference type="PROSITE" id="PS50110"/>
    </source>
</evidence>
<dbReference type="AlphaFoldDB" id="A0A5B8LFK1"/>
<name>A0A5B8LFK1_9SPHN</name>
<dbReference type="OrthoDB" id="7210814at2"/>
<dbReference type="EMBL" id="CP042306">
    <property type="protein sequence ID" value="QDZ06843.1"/>
    <property type="molecule type" value="Genomic_DNA"/>
</dbReference>
<dbReference type="InterPro" id="IPR001789">
    <property type="entry name" value="Sig_transdc_resp-reg_receiver"/>
</dbReference>
<gene>
    <name evidence="4" type="ORF">FPZ24_04585</name>
</gene>
<dbReference type="KEGG" id="spai:FPZ24_04585"/>
<dbReference type="PANTHER" id="PTHR44591:SF21">
    <property type="entry name" value="TWO-COMPONENT RESPONSE REGULATOR"/>
    <property type="match status" value="1"/>
</dbReference>
<sequence length="135" mass="14278">MDNLPLLLLVEDDPIIRTSLASALEDGGYRLIEAANGTEAIEAIDSGKQFSGVVTDIQIGAGVDGWEIGRHARHRYPQVAVVYMTGDSAADWSAEGVPNSMLLQKPFATAQMITAVSTLLNVADVSLAPSKPAIE</sequence>
<dbReference type="SMART" id="SM00448">
    <property type="entry name" value="REC"/>
    <property type="match status" value="1"/>
</dbReference>
<keyword evidence="5" id="KW-1185">Reference proteome</keyword>
<organism evidence="4 5">
    <name type="scientific">Sphingomonas panacisoli</name>
    <dbReference type="NCBI Taxonomy" id="1813879"/>
    <lineage>
        <taxon>Bacteria</taxon>
        <taxon>Pseudomonadati</taxon>
        <taxon>Pseudomonadota</taxon>
        <taxon>Alphaproteobacteria</taxon>
        <taxon>Sphingomonadales</taxon>
        <taxon>Sphingomonadaceae</taxon>
        <taxon>Sphingomonas</taxon>
    </lineage>
</organism>
<dbReference type="Proteomes" id="UP000315673">
    <property type="component" value="Chromosome"/>
</dbReference>
<dbReference type="PROSITE" id="PS50110">
    <property type="entry name" value="RESPONSE_REGULATORY"/>
    <property type="match status" value="1"/>
</dbReference>
<dbReference type="InterPro" id="IPR050595">
    <property type="entry name" value="Bact_response_regulator"/>
</dbReference>
<dbReference type="InterPro" id="IPR011006">
    <property type="entry name" value="CheY-like_superfamily"/>
</dbReference>
<reference evidence="4 5" key="1">
    <citation type="submission" date="2019-07" db="EMBL/GenBank/DDBJ databases">
        <title>Full genome sequence of Sphingomonas sp. 4R-6-7(HKS19).</title>
        <authorList>
            <person name="Im W.-T."/>
        </authorList>
    </citation>
    <scope>NUCLEOTIDE SEQUENCE [LARGE SCALE GENOMIC DNA]</scope>
    <source>
        <strain evidence="4 5">HKS19</strain>
    </source>
</reference>
<feature type="domain" description="Response regulatory" evidence="3">
    <location>
        <begin position="6"/>
        <end position="120"/>
    </location>
</feature>
<evidence type="ECO:0000313" key="5">
    <source>
        <dbReference type="Proteomes" id="UP000315673"/>
    </source>
</evidence>
<dbReference type="GO" id="GO:0000160">
    <property type="term" value="P:phosphorelay signal transduction system"/>
    <property type="evidence" value="ECO:0007669"/>
    <property type="project" value="InterPro"/>
</dbReference>
<dbReference type="SUPFAM" id="SSF52172">
    <property type="entry name" value="CheY-like"/>
    <property type="match status" value="1"/>
</dbReference>
<protein>
    <submittedName>
        <fullName evidence="4">Response regulator</fullName>
    </submittedName>
</protein>